<protein>
    <submittedName>
        <fullName evidence="2">Transposase</fullName>
    </submittedName>
</protein>
<accession>A0A292YN29</accession>
<evidence type="ECO:0000313" key="2">
    <source>
        <dbReference type="EMBL" id="GAX91338.1"/>
    </source>
</evidence>
<dbReference type="PANTHER" id="PTHR35604:SF2">
    <property type="entry name" value="TRANSPOSASE INSH FOR INSERTION SEQUENCE ELEMENT IS5A-RELATED"/>
    <property type="match status" value="1"/>
</dbReference>
<dbReference type="InterPro" id="IPR008490">
    <property type="entry name" value="Transposase_InsH_N"/>
</dbReference>
<dbReference type="Proteomes" id="UP000217785">
    <property type="component" value="Unassembled WGS sequence"/>
</dbReference>
<evidence type="ECO:0000313" key="3">
    <source>
        <dbReference type="Proteomes" id="UP000217785"/>
    </source>
</evidence>
<dbReference type="Pfam" id="PF05598">
    <property type="entry name" value="DUF772"/>
    <property type="match status" value="1"/>
</dbReference>
<proteinExistence type="predicted"/>
<comment type="caution">
    <text evidence="2">The sequence shown here is derived from an EMBL/GenBank/DDBJ whole genome shotgun (WGS) entry which is preliminary data.</text>
</comment>
<name>A0A292YN29_9BACL</name>
<dbReference type="PANTHER" id="PTHR35604">
    <property type="entry name" value="TRANSPOSASE INSH FOR INSERTION SEQUENCE ELEMENT IS5A-RELATED"/>
    <property type="match status" value="1"/>
</dbReference>
<reference evidence="3" key="1">
    <citation type="submission" date="2017-07" db="EMBL/GenBank/DDBJ databases">
        <title>Draft genome sequence of Effusibacillus lacus strain skLN1.</title>
        <authorList>
            <person name="Watanabe M."/>
            <person name="Kojima H."/>
            <person name="Fukui M."/>
        </authorList>
    </citation>
    <scope>NUCLEOTIDE SEQUENCE [LARGE SCALE GENOMIC DNA]</scope>
    <source>
        <strain evidence="3">skLN1</strain>
    </source>
</reference>
<organism evidence="2 3">
    <name type="scientific">Effusibacillus lacus</name>
    <dbReference type="NCBI Taxonomy" id="1348429"/>
    <lineage>
        <taxon>Bacteria</taxon>
        <taxon>Bacillati</taxon>
        <taxon>Bacillota</taxon>
        <taxon>Bacilli</taxon>
        <taxon>Bacillales</taxon>
        <taxon>Alicyclobacillaceae</taxon>
        <taxon>Effusibacillus</taxon>
    </lineage>
</organism>
<dbReference type="AlphaFoldDB" id="A0A292YN29"/>
<evidence type="ECO:0000259" key="1">
    <source>
        <dbReference type="Pfam" id="PF05598"/>
    </source>
</evidence>
<dbReference type="EMBL" id="BDUF01000087">
    <property type="protein sequence ID" value="GAX91338.1"/>
    <property type="molecule type" value="Genomic_DNA"/>
</dbReference>
<keyword evidence="3" id="KW-1185">Reference proteome</keyword>
<gene>
    <name evidence="2" type="ORF">EFBL_3004</name>
</gene>
<sequence length="169" mass="20101">MAVKYSLRYIDKYIDFSFIVEKVRPYYCENNGRSSIDPVMLFKMITIGYFFGIRSERQLEREVITNNAYRWFLGLGLTDRVPDHSTISFNRKRFAESTIFQDIFDEIVEQAKKHRMVSGRVLFTDSTHVKANANKRKYVIHEVEQTTREYLDELDQAVEKDRLEHGKKL</sequence>
<feature type="domain" description="Transposase InsH N-terminal" evidence="1">
    <location>
        <begin position="6"/>
        <end position="93"/>
    </location>
</feature>